<keyword evidence="6" id="KW-0472">Membrane</keyword>
<comment type="caution">
    <text evidence="8">The sequence shown here is derived from an EMBL/GenBank/DDBJ whole genome shotgun (WGS) entry which is preliminary data.</text>
</comment>
<keyword evidence="4" id="KW-0325">Glycoprotein</keyword>
<dbReference type="GO" id="GO:0016763">
    <property type="term" value="F:pentosyltransferase activity"/>
    <property type="evidence" value="ECO:0007669"/>
    <property type="project" value="UniProtKB-ARBA"/>
</dbReference>
<dbReference type="PANTHER" id="PTHR20961:SF5">
    <property type="entry name" value="GLYCOSYLTRANSFERASE-RELATED"/>
    <property type="match status" value="1"/>
</dbReference>
<proteinExistence type="predicted"/>
<evidence type="ECO:0000313" key="9">
    <source>
        <dbReference type="Proteomes" id="UP000796880"/>
    </source>
</evidence>
<dbReference type="PANTHER" id="PTHR20961">
    <property type="entry name" value="GLYCOSYLTRANSFERASE"/>
    <property type="match status" value="1"/>
</dbReference>
<dbReference type="Proteomes" id="UP000796880">
    <property type="component" value="Unassembled WGS sequence"/>
</dbReference>
<dbReference type="EMBL" id="VOIH02000009">
    <property type="protein sequence ID" value="KAF3438626.1"/>
    <property type="molecule type" value="Genomic_DNA"/>
</dbReference>
<dbReference type="Pfam" id="PF04577">
    <property type="entry name" value="Glyco_transf_61"/>
    <property type="match status" value="1"/>
</dbReference>
<evidence type="ECO:0000256" key="3">
    <source>
        <dbReference type="ARBA" id="ARBA00022679"/>
    </source>
</evidence>
<evidence type="ECO:0000256" key="6">
    <source>
        <dbReference type="SAM" id="Phobius"/>
    </source>
</evidence>
<evidence type="ECO:0000256" key="1">
    <source>
        <dbReference type="ARBA" id="ARBA00004323"/>
    </source>
</evidence>
<dbReference type="InterPro" id="IPR049625">
    <property type="entry name" value="Glyco_transf_61_cat"/>
</dbReference>
<evidence type="ECO:0000256" key="2">
    <source>
        <dbReference type="ARBA" id="ARBA00022676"/>
    </source>
</evidence>
<organism evidence="8 9">
    <name type="scientific">Rhamnella rubrinervis</name>
    <dbReference type="NCBI Taxonomy" id="2594499"/>
    <lineage>
        <taxon>Eukaryota</taxon>
        <taxon>Viridiplantae</taxon>
        <taxon>Streptophyta</taxon>
        <taxon>Embryophyta</taxon>
        <taxon>Tracheophyta</taxon>
        <taxon>Spermatophyta</taxon>
        <taxon>Magnoliopsida</taxon>
        <taxon>eudicotyledons</taxon>
        <taxon>Gunneridae</taxon>
        <taxon>Pentapetalae</taxon>
        <taxon>rosids</taxon>
        <taxon>fabids</taxon>
        <taxon>Rosales</taxon>
        <taxon>Rhamnaceae</taxon>
        <taxon>rhamnoid group</taxon>
        <taxon>Rhamneae</taxon>
        <taxon>Rhamnella</taxon>
    </lineage>
</organism>
<evidence type="ECO:0000256" key="4">
    <source>
        <dbReference type="ARBA" id="ARBA00023180"/>
    </source>
</evidence>
<keyword evidence="9" id="KW-1185">Reference proteome</keyword>
<feature type="region of interest" description="Disordered" evidence="5">
    <location>
        <begin position="156"/>
        <end position="178"/>
    </location>
</feature>
<keyword evidence="2" id="KW-0328">Glycosyltransferase</keyword>
<gene>
    <name evidence="8" type="ORF">FNV43_RR21389</name>
</gene>
<evidence type="ECO:0000256" key="5">
    <source>
        <dbReference type="SAM" id="MobiDB-lite"/>
    </source>
</evidence>
<feature type="compositionally biased region" description="Polar residues" evidence="5">
    <location>
        <begin position="156"/>
        <end position="170"/>
    </location>
</feature>
<keyword evidence="6" id="KW-1133">Transmembrane helix</keyword>
<accession>A0A8K0GV15</accession>
<name>A0A8K0GV15_9ROSA</name>
<comment type="subcellular location">
    <subcellularLocation>
        <location evidence="1">Golgi apparatus membrane</location>
        <topology evidence="1">Single-pass type II membrane protein</topology>
    </subcellularLocation>
</comment>
<feature type="transmembrane region" description="Helical" evidence="6">
    <location>
        <begin position="7"/>
        <end position="30"/>
    </location>
</feature>
<sequence length="564" mass="63327">MHEKKKLGYGASICCLLIVFCFCSLLLPYLGPLPALNLQVSMGVGLNKLALKATNTSQKIFGGKHDLGLMSSKVVDSTNVSFQIEKSTSNQNYDLGRSIKVPKNVSLEIVNSTSKQQYYWGLSSKGTKNMSLEIENSTSQHYDWGLSSTGSKNVSLQVENSTSSLPSSGQHAEKPIEENEINVTKKTQPLCNTGEPRTDFCEIKMNVRIDGNSASVFAVSSQTENSSWSIKPYGRKDDPNTMRYVRKWSVKSANGNQEIPKCTITHNVPAVLFSTGGYIGNHFHDFTDVLIPLFITSRPCNGQVQLLVSDKRPWWISKFQEVLKRLSKYDIIDIDKEQQVHCFPSATIGLKRHPKELSIDPLKHSYSIRDFTKFLRSTYSLKRTKAIKTKHSQQKSPRLLIISRKRTRTFTNIEEISRMARSLGYEVIVSDADMSLPEFAELVNSCDALMGVHGAGLTNMVFLPENAVFIQILGIGMTKGMAMDTFGDPAKGMRLKYLEYDIDKKESTLIKEYPPDHVVFTDPSSIRKQGWVAYGSVYLDKQNINLDVNRFKPTLLKALKLLHH</sequence>
<dbReference type="AlphaFoldDB" id="A0A8K0GV15"/>
<feature type="domain" description="Glycosyltransferase 61 catalytic" evidence="7">
    <location>
        <begin position="375"/>
        <end position="470"/>
    </location>
</feature>
<evidence type="ECO:0000259" key="7">
    <source>
        <dbReference type="Pfam" id="PF04577"/>
    </source>
</evidence>
<reference evidence="8" key="1">
    <citation type="submission" date="2020-03" db="EMBL/GenBank/DDBJ databases">
        <title>A high-quality chromosome-level genome assembly of a woody plant with both climbing and erect habits, Rhamnella rubrinervis.</title>
        <authorList>
            <person name="Lu Z."/>
            <person name="Yang Y."/>
            <person name="Zhu X."/>
            <person name="Sun Y."/>
        </authorList>
    </citation>
    <scope>NUCLEOTIDE SEQUENCE</scope>
    <source>
        <strain evidence="8">BYM</strain>
        <tissue evidence="8">Leaf</tissue>
    </source>
</reference>
<dbReference type="InterPro" id="IPR007657">
    <property type="entry name" value="Glycosyltransferase_61"/>
</dbReference>
<evidence type="ECO:0000313" key="8">
    <source>
        <dbReference type="EMBL" id="KAF3438626.1"/>
    </source>
</evidence>
<dbReference type="GO" id="GO:0000139">
    <property type="term" value="C:Golgi membrane"/>
    <property type="evidence" value="ECO:0007669"/>
    <property type="project" value="UniProtKB-SubCell"/>
</dbReference>
<keyword evidence="3" id="KW-0808">Transferase</keyword>
<dbReference type="OrthoDB" id="529273at2759"/>
<protein>
    <recommendedName>
        <fullName evidence="7">Glycosyltransferase 61 catalytic domain-containing protein</fullName>
    </recommendedName>
</protein>
<keyword evidence="6" id="KW-0812">Transmembrane</keyword>